<keyword evidence="2" id="KW-0408">Iron</keyword>
<dbReference type="UniPathway" id="UPA00252"/>
<dbReference type="GO" id="GO:0006783">
    <property type="term" value="P:heme biosynthetic process"/>
    <property type="evidence" value="ECO:0007669"/>
    <property type="project" value="UniProtKB-KW"/>
</dbReference>
<protein>
    <recommendedName>
        <fullName evidence="7">Ferrochelatase</fullName>
    </recommendedName>
</protein>
<dbReference type="PANTHER" id="PTHR11108">
    <property type="entry name" value="FERROCHELATASE"/>
    <property type="match status" value="1"/>
</dbReference>
<dbReference type="Gene3D" id="3.40.50.1400">
    <property type="match status" value="2"/>
</dbReference>
<name>A0A381T4E3_9ZZZZ</name>
<dbReference type="CDD" id="cd00419">
    <property type="entry name" value="Ferrochelatase_C"/>
    <property type="match status" value="1"/>
</dbReference>
<dbReference type="InterPro" id="IPR001015">
    <property type="entry name" value="Ferrochelatase"/>
</dbReference>
<dbReference type="GO" id="GO:0004325">
    <property type="term" value="F:ferrochelatase activity"/>
    <property type="evidence" value="ECO:0007669"/>
    <property type="project" value="InterPro"/>
</dbReference>
<evidence type="ECO:0000256" key="1">
    <source>
        <dbReference type="ARBA" id="ARBA00004744"/>
    </source>
</evidence>
<keyword evidence="5" id="KW-0627">Porphyrin biosynthesis</keyword>
<reference evidence="6" key="1">
    <citation type="submission" date="2018-05" db="EMBL/GenBank/DDBJ databases">
        <authorList>
            <person name="Lanie J.A."/>
            <person name="Ng W.-L."/>
            <person name="Kazmierczak K.M."/>
            <person name="Andrzejewski T.M."/>
            <person name="Davidsen T.M."/>
            <person name="Wayne K.J."/>
            <person name="Tettelin H."/>
            <person name="Glass J.I."/>
            <person name="Rusch D."/>
            <person name="Podicherti R."/>
            <person name="Tsui H.-C.T."/>
            <person name="Winkler M.E."/>
        </authorList>
    </citation>
    <scope>NUCLEOTIDE SEQUENCE</scope>
</reference>
<dbReference type="CDD" id="cd03411">
    <property type="entry name" value="Ferrochelatase_N"/>
    <property type="match status" value="1"/>
</dbReference>
<evidence type="ECO:0000256" key="2">
    <source>
        <dbReference type="ARBA" id="ARBA00023004"/>
    </source>
</evidence>
<evidence type="ECO:0000313" key="6">
    <source>
        <dbReference type="EMBL" id="SVA11096.1"/>
    </source>
</evidence>
<comment type="pathway">
    <text evidence="1">Porphyrin-containing compound metabolism; protoheme biosynthesis.</text>
</comment>
<keyword evidence="4" id="KW-0456">Lyase</keyword>
<dbReference type="SUPFAM" id="SSF53800">
    <property type="entry name" value="Chelatase"/>
    <property type="match status" value="1"/>
</dbReference>
<evidence type="ECO:0008006" key="7">
    <source>
        <dbReference type="Google" id="ProtNLM"/>
    </source>
</evidence>
<dbReference type="InterPro" id="IPR033644">
    <property type="entry name" value="Ferrochelatase_C"/>
</dbReference>
<gene>
    <name evidence="6" type="ORF">METZ01_LOCUS63950</name>
</gene>
<accession>A0A381T4E3</accession>
<dbReference type="NCBIfam" id="TIGR00109">
    <property type="entry name" value="hemH"/>
    <property type="match status" value="1"/>
</dbReference>
<dbReference type="AlphaFoldDB" id="A0A381T4E3"/>
<dbReference type="PANTHER" id="PTHR11108:SF1">
    <property type="entry name" value="FERROCHELATASE, MITOCHONDRIAL"/>
    <property type="match status" value="1"/>
</dbReference>
<keyword evidence="3" id="KW-0350">Heme biosynthesis</keyword>
<proteinExistence type="inferred from homology"/>
<dbReference type="HAMAP" id="MF_00323">
    <property type="entry name" value="Ferrochelatase"/>
    <property type="match status" value="1"/>
</dbReference>
<dbReference type="EMBL" id="UINC01004014">
    <property type="protein sequence ID" value="SVA11096.1"/>
    <property type="molecule type" value="Genomic_DNA"/>
</dbReference>
<evidence type="ECO:0000256" key="5">
    <source>
        <dbReference type="ARBA" id="ARBA00023244"/>
    </source>
</evidence>
<sequence>MKAILLINIGSPMDLKISSIRKYLREFLSDDSVLDFPKILQFILVNFIIVPFRSPKTKIAYEQIWTDQGSPLITNTRSLAQKLSEKINIPVEVAMRYQEPSIKDGLNNLIAKGCKEILAVPLYPQYSQSTSLSTKLKIESVVKNIENDVSVNISEPFFRENGYILALKNSIQDNLPNEYDYLLFSYHGIPERHVRKVDPTVSHCFSTDDCCDIESPAHAFCYRHQAFSTSKLCAEEIGLENEKWSVSFQSRIGPGWLTPFTDKVLEQLPKKNIKKLAVVCPSFAVDNLETLEEMEIRGRETFLNSGGKEFTYIPCLNDDSIFVDFLSDFVSR</sequence>
<evidence type="ECO:0000256" key="3">
    <source>
        <dbReference type="ARBA" id="ARBA00023133"/>
    </source>
</evidence>
<dbReference type="Pfam" id="PF00762">
    <property type="entry name" value="Ferrochelatase"/>
    <property type="match status" value="1"/>
</dbReference>
<dbReference type="InterPro" id="IPR033659">
    <property type="entry name" value="Ferrochelatase_N"/>
</dbReference>
<organism evidence="6">
    <name type="scientific">marine metagenome</name>
    <dbReference type="NCBI Taxonomy" id="408172"/>
    <lineage>
        <taxon>unclassified sequences</taxon>
        <taxon>metagenomes</taxon>
        <taxon>ecological metagenomes</taxon>
    </lineage>
</organism>
<evidence type="ECO:0000256" key="4">
    <source>
        <dbReference type="ARBA" id="ARBA00023239"/>
    </source>
</evidence>